<feature type="compositionally biased region" description="Low complexity" evidence="2">
    <location>
        <begin position="154"/>
        <end position="163"/>
    </location>
</feature>
<dbReference type="InterPro" id="IPR027482">
    <property type="entry name" value="Sec1-like_dom2"/>
</dbReference>
<sequence length="449" mass="49176">MTDIAYGLFSVVATTGQIPIIRCPRGGAPEMIARKLNKMIAEHPTLLRKKASLSRPLLVVLDRNADLITPVQHCSTYQALIDDLLQHNANRVEFQVVQDPDASRPKTVNKKFDLDPDKDPFYKDHKFLPFPEAIESNGSELQDVTAREQEIRSKASNNPSSSSVIGGGANDLASAVDSLPALLDRKKQLEVHTSILQAVMNQVAARDVPQFYELESALATGQYKSDLAKAKKDVLALLSPESKGSSEDKLRLLVVFALTTTAKTNDLDEVTAAFQDEKVSGPIMKYLKQLRSMHMLPSAADMLQEMSIQSDDQASGGTMLSSLMAKATTQATGLLAKATDKVAGMLGKIHKHHATVVVENLCDFRVEDETYLYLDPKVKGDVDVGKLRSTTLTRAPVREVICFVVGGGSYGEYQNLHMLASDKRRISYGSTEVLNSTDFLKQLEALGQD</sequence>
<evidence type="ECO:0000256" key="1">
    <source>
        <dbReference type="ARBA" id="ARBA00009884"/>
    </source>
</evidence>
<dbReference type="InterPro" id="IPR043127">
    <property type="entry name" value="Sec-1-like_dom3a"/>
</dbReference>
<dbReference type="Pfam" id="PF00995">
    <property type="entry name" value="Sec1"/>
    <property type="match status" value="1"/>
</dbReference>
<feature type="region of interest" description="Disordered" evidence="2">
    <location>
        <begin position="138"/>
        <end position="166"/>
    </location>
</feature>
<evidence type="ECO:0008006" key="4">
    <source>
        <dbReference type="Google" id="ProtNLM"/>
    </source>
</evidence>
<dbReference type="AlphaFoldDB" id="A0A7S2YNK6"/>
<dbReference type="Gene3D" id="3.40.50.1910">
    <property type="match status" value="1"/>
</dbReference>
<dbReference type="SUPFAM" id="SSF56815">
    <property type="entry name" value="Sec1/munc18-like (SM) proteins"/>
    <property type="match status" value="1"/>
</dbReference>
<dbReference type="InterPro" id="IPR001619">
    <property type="entry name" value="Sec1-like"/>
</dbReference>
<evidence type="ECO:0000256" key="2">
    <source>
        <dbReference type="SAM" id="MobiDB-lite"/>
    </source>
</evidence>
<dbReference type="PANTHER" id="PTHR11679">
    <property type="entry name" value="VESICLE PROTEIN SORTING-ASSOCIATED"/>
    <property type="match status" value="1"/>
</dbReference>
<evidence type="ECO:0000313" key="3">
    <source>
        <dbReference type="EMBL" id="CAD9986599.1"/>
    </source>
</evidence>
<dbReference type="InterPro" id="IPR036045">
    <property type="entry name" value="Sec1-like_sf"/>
</dbReference>
<gene>
    <name evidence="3" type="ORF">APAL1065_LOCUS22805</name>
</gene>
<proteinExistence type="inferred from homology"/>
<accession>A0A7S2YNK6</accession>
<dbReference type="PIRSF" id="PIRSF005715">
    <property type="entry name" value="VPS45_Sec1"/>
    <property type="match status" value="1"/>
</dbReference>
<comment type="similarity">
    <text evidence="1">Belongs to the STXBP/unc-18/SEC1 family.</text>
</comment>
<dbReference type="Gene3D" id="3.90.830.10">
    <property type="entry name" value="Syntaxin Binding Protein 1, Chain A, domain 2"/>
    <property type="match status" value="1"/>
</dbReference>
<organism evidence="3">
    <name type="scientific">Entomoneis paludosa</name>
    <dbReference type="NCBI Taxonomy" id="265537"/>
    <lineage>
        <taxon>Eukaryota</taxon>
        <taxon>Sar</taxon>
        <taxon>Stramenopiles</taxon>
        <taxon>Ochrophyta</taxon>
        <taxon>Bacillariophyta</taxon>
        <taxon>Bacillariophyceae</taxon>
        <taxon>Bacillariophycidae</taxon>
        <taxon>Entomoneidaceae</taxon>
        <taxon>Entomoneis</taxon>
    </lineage>
</organism>
<reference evidence="3" key="1">
    <citation type="submission" date="2021-01" db="EMBL/GenBank/DDBJ databases">
        <authorList>
            <person name="Corre E."/>
            <person name="Pelletier E."/>
            <person name="Niang G."/>
            <person name="Scheremetjew M."/>
            <person name="Finn R."/>
            <person name="Kale V."/>
            <person name="Holt S."/>
            <person name="Cochrane G."/>
            <person name="Meng A."/>
            <person name="Brown T."/>
            <person name="Cohen L."/>
        </authorList>
    </citation>
    <scope>NUCLEOTIDE SEQUENCE</scope>
    <source>
        <strain evidence="3">CCMP125</strain>
    </source>
</reference>
<name>A0A7S2YNK6_9STRA</name>
<dbReference type="EMBL" id="HBHT01033917">
    <property type="protein sequence ID" value="CAD9986599.1"/>
    <property type="molecule type" value="Transcribed_RNA"/>
</dbReference>
<dbReference type="Gene3D" id="1.25.40.60">
    <property type="match status" value="1"/>
</dbReference>
<dbReference type="GO" id="GO:0016192">
    <property type="term" value="P:vesicle-mediated transport"/>
    <property type="evidence" value="ECO:0007669"/>
    <property type="project" value="InterPro"/>
</dbReference>
<protein>
    <recommendedName>
        <fullName evidence="4">Sec1 family domain-containing protein 1</fullName>
    </recommendedName>
</protein>